<feature type="region of interest" description="Disordered" evidence="1">
    <location>
        <begin position="90"/>
        <end position="143"/>
    </location>
</feature>
<reference evidence="3" key="1">
    <citation type="journal article" date="2011" name="PLoS Pathog.">
        <title>Comparative genomics yields insights into niche adaptation of plant vascular wilt pathogens.</title>
        <authorList>
            <person name="Klosterman S.J."/>
            <person name="Subbarao K.V."/>
            <person name="Kang S."/>
            <person name="Veronese P."/>
            <person name="Gold S.E."/>
            <person name="Thomma B.P.H.J."/>
            <person name="Chen Z."/>
            <person name="Henrissat B."/>
            <person name="Lee Y.-H."/>
            <person name="Park J."/>
            <person name="Garcia-Pedrajas M.D."/>
            <person name="Barbara D.J."/>
            <person name="Anchieta A."/>
            <person name="de Jonge R."/>
            <person name="Santhanam P."/>
            <person name="Maruthachalam K."/>
            <person name="Atallah Z."/>
            <person name="Amyotte S.G."/>
            <person name="Paz Z."/>
            <person name="Inderbitzin P."/>
            <person name="Hayes R.J."/>
            <person name="Heiman D.I."/>
            <person name="Young S."/>
            <person name="Zeng Q."/>
            <person name="Engels R."/>
            <person name="Galagan J."/>
            <person name="Cuomo C.A."/>
            <person name="Dobinson K.F."/>
            <person name="Ma L.-J."/>
        </authorList>
    </citation>
    <scope>NUCLEOTIDE SEQUENCE [LARGE SCALE GENOMIC DNA]</scope>
    <source>
        <strain evidence="3">VaMs.102 / ATCC MYA-4576 / FGSC 10136</strain>
    </source>
</reference>
<evidence type="ECO:0000313" key="3">
    <source>
        <dbReference type="Proteomes" id="UP000008698"/>
    </source>
</evidence>
<dbReference type="RefSeq" id="XP_003000698.1">
    <property type="nucleotide sequence ID" value="XM_003000652.1"/>
</dbReference>
<dbReference type="GeneID" id="9528410"/>
<dbReference type="Proteomes" id="UP000008698">
    <property type="component" value="Unassembled WGS sequence"/>
</dbReference>
<keyword evidence="3" id="KW-1185">Reference proteome</keyword>
<feature type="compositionally biased region" description="Low complexity" evidence="1">
    <location>
        <begin position="40"/>
        <end position="51"/>
    </location>
</feature>
<evidence type="ECO:0000313" key="2">
    <source>
        <dbReference type="EMBL" id="EEY23083.1"/>
    </source>
</evidence>
<dbReference type="eggNOG" id="KOG3103">
    <property type="taxonomic scope" value="Eukaryota"/>
</dbReference>
<sequence length="194" mass="20451">MSNYYNPPPNQGYGAGPSAGAGAQNLQFYPSSYGPGVQGQGNPQQASYGYGAQPGGQFGGAGSPGFGGGFGAAQVCRDAWASRAVCAPAGSPPFRPRVRRRAAAAGGAGRQLQAHPDKDPRRPQPLPPHRPAHHGRLGPRRPHPAMFVAIRPHIWSMRPPPFDYPLALFYFGFGIHGRLQLRGGRHPWCGGGLG</sequence>
<dbReference type="AlphaFoldDB" id="C9SWB8"/>
<dbReference type="KEGG" id="val:VDBG_09193"/>
<dbReference type="HOGENOM" id="CLU_1403411_0_0_1"/>
<feature type="compositionally biased region" description="Basic residues" evidence="1">
    <location>
        <begin position="130"/>
        <end position="143"/>
    </location>
</feature>
<proteinExistence type="predicted"/>
<accession>C9SWB8</accession>
<dbReference type="EMBL" id="DS985227">
    <property type="protein sequence ID" value="EEY23083.1"/>
    <property type="molecule type" value="Genomic_DNA"/>
</dbReference>
<dbReference type="STRING" id="526221.C9SWB8"/>
<evidence type="ECO:0000256" key="1">
    <source>
        <dbReference type="SAM" id="MobiDB-lite"/>
    </source>
</evidence>
<organism evidence="3">
    <name type="scientific">Verticillium alfalfae (strain VaMs.102 / ATCC MYA-4576 / FGSC 10136)</name>
    <name type="common">Verticillium wilt of alfalfa</name>
    <name type="synonym">Verticillium albo-atrum</name>
    <dbReference type="NCBI Taxonomy" id="526221"/>
    <lineage>
        <taxon>Eukaryota</taxon>
        <taxon>Fungi</taxon>
        <taxon>Dikarya</taxon>
        <taxon>Ascomycota</taxon>
        <taxon>Pezizomycotina</taxon>
        <taxon>Sordariomycetes</taxon>
        <taxon>Hypocreomycetidae</taxon>
        <taxon>Glomerellales</taxon>
        <taxon>Plectosphaerellaceae</taxon>
        <taxon>Verticillium</taxon>
    </lineage>
</organism>
<gene>
    <name evidence="2" type="ORF">VDBG_09193</name>
</gene>
<name>C9SWB8_VERA1</name>
<feature type="compositionally biased region" description="Pro residues" evidence="1">
    <location>
        <begin position="1"/>
        <end position="10"/>
    </location>
</feature>
<protein>
    <submittedName>
        <fullName evidence="2">Uncharacterized protein</fullName>
    </submittedName>
</protein>
<feature type="region of interest" description="Disordered" evidence="1">
    <location>
        <begin position="1"/>
        <end position="53"/>
    </location>
</feature>